<keyword evidence="2" id="KW-0446">Lipid-binding</keyword>
<dbReference type="InterPro" id="IPR016140">
    <property type="entry name" value="Bifunc_inhib/LTP/seed_store"/>
</dbReference>
<evidence type="ECO:0000256" key="1">
    <source>
        <dbReference type="ARBA" id="ARBA00022448"/>
    </source>
</evidence>
<feature type="domain" description="Bifunctional inhibitor/plant lipid transfer protein/seed storage helical" evidence="3">
    <location>
        <begin position="31"/>
        <end position="96"/>
    </location>
</feature>
<evidence type="ECO:0000259" key="3">
    <source>
        <dbReference type="SMART" id="SM00499"/>
    </source>
</evidence>
<evidence type="ECO:0000313" key="4">
    <source>
        <dbReference type="EMBL" id="WMV18175.1"/>
    </source>
</evidence>
<gene>
    <name evidence="4" type="ORF">MTR67_011560</name>
</gene>
<keyword evidence="5" id="KW-1185">Reference proteome</keyword>
<dbReference type="Pfam" id="PF00234">
    <property type="entry name" value="Tryp_alpha_amyl"/>
    <property type="match status" value="1"/>
</dbReference>
<reference evidence="4" key="1">
    <citation type="submission" date="2023-08" db="EMBL/GenBank/DDBJ databases">
        <title>A de novo genome assembly of Solanum verrucosum Schlechtendal, a Mexican diploid species geographically isolated from the other diploid A-genome species in potato relatives.</title>
        <authorList>
            <person name="Hosaka K."/>
        </authorList>
    </citation>
    <scope>NUCLEOTIDE SEQUENCE</scope>
    <source>
        <tissue evidence="4">Young leaves</tissue>
    </source>
</reference>
<evidence type="ECO:0000313" key="5">
    <source>
        <dbReference type="Proteomes" id="UP001234989"/>
    </source>
</evidence>
<keyword evidence="1" id="KW-0813">Transport</keyword>
<dbReference type="GO" id="GO:0006869">
    <property type="term" value="P:lipid transport"/>
    <property type="evidence" value="ECO:0007669"/>
    <property type="project" value="InterPro"/>
</dbReference>
<accession>A0AAF0TM37</accession>
<dbReference type="Gene3D" id="1.10.110.10">
    <property type="entry name" value="Plant lipid-transfer and hydrophobic proteins"/>
    <property type="match status" value="1"/>
</dbReference>
<dbReference type="GO" id="GO:0008289">
    <property type="term" value="F:lipid binding"/>
    <property type="evidence" value="ECO:0007669"/>
    <property type="project" value="UniProtKB-KW"/>
</dbReference>
<dbReference type="SMART" id="SM00499">
    <property type="entry name" value="AAI"/>
    <property type="match status" value="1"/>
</dbReference>
<dbReference type="PANTHER" id="PTHR33214">
    <property type="entry name" value="BIFUNCTIONAL INHIBITOR/LIPID-TRANSFER PROTEIN/SEED STORAGE 2S ALBUMIN SUPERFAMILY PROTEIN"/>
    <property type="match status" value="1"/>
</dbReference>
<evidence type="ECO:0000256" key="2">
    <source>
        <dbReference type="ARBA" id="ARBA00023121"/>
    </source>
</evidence>
<sequence>MKKGSSIFAIFFIAILITLIGKLLVAEAVACKIAELTPCADAIISSKPPSASCCAKLKEQKPCLCGYIKDPKLKPYVNSPNAKKVAKTCGVPFPKC</sequence>
<dbReference type="InterPro" id="IPR033872">
    <property type="entry name" value="nsLTP2"/>
</dbReference>
<dbReference type="EMBL" id="CP133614">
    <property type="protein sequence ID" value="WMV18175.1"/>
    <property type="molecule type" value="Genomic_DNA"/>
</dbReference>
<dbReference type="SUPFAM" id="SSF47699">
    <property type="entry name" value="Bifunctional inhibitor/lipid-transfer protein/seed storage 2S albumin"/>
    <property type="match status" value="1"/>
</dbReference>
<organism evidence="4 5">
    <name type="scientific">Solanum verrucosum</name>
    <dbReference type="NCBI Taxonomy" id="315347"/>
    <lineage>
        <taxon>Eukaryota</taxon>
        <taxon>Viridiplantae</taxon>
        <taxon>Streptophyta</taxon>
        <taxon>Embryophyta</taxon>
        <taxon>Tracheophyta</taxon>
        <taxon>Spermatophyta</taxon>
        <taxon>Magnoliopsida</taxon>
        <taxon>eudicotyledons</taxon>
        <taxon>Gunneridae</taxon>
        <taxon>Pentapetalae</taxon>
        <taxon>asterids</taxon>
        <taxon>lamiids</taxon>
        <taxon>Solanales</taxon>
        <taxon>Solanaceae</taxon>
        <taxon>Solanoideae</taxon>
        <taxon>Solaneae</taxon>
        <taxon>Solanum</taxon>
    </lineage>
</organism>
<protein>
    <recommendedName>
        <fullName evidence="3">Bifunctional inhibitor/plant lipid transfer protein/seed storage helical domain-containing protein</fullName>
    </recommendedName>
</protein>
<dbReference type="CDD" id="cd01959">
    <property type="entry name" value="nsLTP2"/>
    <property type="match status" value="1"/>
</dbReference>
<dbReference type="PANTHER" id="PTHR33214:SF81">
    <property type="entry name" value="NON-SPECIFIC LIPID-TRANSFER PROTEIN 2-LIKE"/>
    <property type="match status" value="1"/>
</dbReference>
<dbReference type="AlphaFoldDB" id="A0AAF0TM37"/>
<dbReference type="Proteomes" id="UP001234989">
    <property type="component" value="Chromosome 3"/>
</dbReference>
<proteinExistence type="predicted"/>
<dbReference type="InterPro" id="IPR036312">
    <property type="entry name" value="Bifun_inhib/LTP/seed_sf"/>
</dbReference>
<name>A0AAF0TM37_SOLVR</name>